<protein>
    <submittedName>
        <fullName evidence="2">Uncharacterized protein</fullName>
    </submittedName>
</protein>
<name>A0AAV9SL01_9TELE</name>
<feature type="compositionally biased region" description="Basic and acidic residues" evidence="1">
    <location>
        <begin position="1"/>
        <end position="19"/>
    </location>
</feature>
<comment type="caution">
    <text evidence="2">The sequence shown here is derived from an EMBL/GenBank/DDBJ whole genome shotgun (WGS) entry which is preliminary data.</text>
</comment>
<evidence type="ECO:0000256" key="1">
    <source>
        <dbReference type="SAM" id="MobiDB-lite"/>
    </source>
</evidence>
<dbReference type="EMBL" id="JAHHUM010000251">
    <property type="protein sequence ID" value="KAK5621996.1"/>
    <property type="molecule type" value="Genomic_DNA"/>
</dbReference>
<organism evidence="2 3">
    <name type="scientific">Crenichthys baileyi</name>
    <name type="common">White River springfish</name>
    <dbReference type="NCBI Taxonomy" id="28760"/>
    <lineage>
        <taxon>Eukaryota</taxon>
        <taxon>Metazoa</taxon>
        <taxon>Chordata</taxon>
        <taxon>Craniata</taxon>
        <taxon>Vertebrata</taxon>
        <taxon>Euteleostomi</taxon>
        <taxon>Actinopterygii</taxon>
        <taxon>Neopterygii</taxon>
        <taxon>Teleostei</taxon>
        <taxon>Neoteleostei</taxon>
        <taxon>Acanthomorphata</taxon>
        <taxon>Ovalentaria</taxon>
        <taxon>Atherinomorphae</taxon>
        <taxon>Cyprinodontiformes</taxon>
        <taxon>Goodeidae</taxon>
        <taxon>Crenichthys</taxon>
    </lineage>
</organism>
<proteinExistence type="predicted"/>
<dbReference type="Proteomes" id="UP001311232">
    <property type="component" value="Unassembled WGS sequence"/>
</dbReference>
<dbReference type="AlphaFoldDB" id="A0AAV9SL01"/>
<gene>
    <name evidence="2" type="ORF">CRENBAI_012997</name>
</gene>
<accession>A0AAV9SL01</accession>
<reference evidence="2 3" key="1">
    <citation type="submission" date="2021-06" db="EMBL/GenBank/DDBJ databases">
        <authorList>
            <person name="Palmer J.M."/>
        </authorList>
    </citation>
    <scope>NUCLEOTIDE SEQUENCE [LARGE SCALE GENOMIC DNA]</scope>
    <source>
        <strain evidence="2 3">MEX-2019</strain>
        <tissue evidence="2">Muscle</tissue>
    </source>
</reference>
<feature type="region of interest" description="Disordered" evidence="1">
    <location>
        <begin position="1"/>
        <end position="144"/>
    </location>
</feature>
<evidence type="ECO:0000313" key="3">
    <source>
        <dbReference type="Proteomes" id="UP001311232"/>
    </source>
</evidence>
<evidence type="ECO:0000313" key="2">
    <source>
        <dbReference type="EMBL" id="KAK5621996.1"/>
    </source>
</evidence>
<sequence length="153" mass="17123">MKEKLHRETSEYKTPETRRANRSNPLQKVRQKTLAQQTHRGHGNITPRISSIHPSVTVLRDHTFPATGNAPSLRSEAHTDPPAEEEGQEDERNTERRRRQRMEALVGPAGLSSSSNGSCSDAAENTFRHSQGGRGCTPRHPITPSFCMMSFTH</sequence>
<keyword evidence="3" id="KW-1185">Reference proteome</keyword>